<keyword evidence="2" id="KW-1185">Reference proteome</keyword>
<dbReference type="EMBL" id="JACGCM010002827">
    <property type="protein sequence ID" value="KAF6134724.1"/>
    <property type="molecule type" value="Genomic_DNA"/>
</dbReference>
<dbReference type="GO" id="GO:0006388">
    <property type="term" value="P:tRNA splicing, via endonucleolytic cleavage and ligation"/>
    <property type="evidence" value="ECO:0007669"/>
    <property type="project" value="InterPro"/>
</dbReference>
<reference evidence="1 2" key="1">
    <citation type="journal article" date="2020" name="IScience">
        <title>Genome Sequencing of the Endangered Kingdonia uniflora (Circaeasteraceae, Ranunculales) Reveals Potential Mechanisms of Evolutionary Specialization.</title>
        <authorList>
            <person name="Sun Y."/>
            <person name="Deng T."/>
            <person name="Zhang A."/>
            <person name="Moore M.J."/>
            <person name="Landis J.B."/>
            <person name="Lin N."/>
            <person name="Zhang H."/>
            <person name="Zhang X."/>
            <person name="Huang J."/>
            <person name="Zhang X."/>
            <person name="Sun H."/>
            <person name="Wang H."/>
        </authorList>
    </citation>
    <scope>NUCLEOTIDE SEQUENCE [LARGE SCALE GENOMIC DNA]</scope>
    <source>
        <strain evidence="1">TB1705</strain>
        <tissue evidence="1">Leaf</tissue>
    </source>
</reference>
<dbReference type="InterPro" id="IPR038837">
    <property type="entry name" value="tRNA_ligase_1"/>
</dbReference>
<dbReference type="GO" id="GO:0003972">
    <property type="term" value="F:RNA ligase (ATP) activity"/>
    <property type="evidence" value="ECO:0007669"/>
    <property type="project" value="InterPro"/>
</dbReference>
<accession>A0A7J7KWU1</accession>
<dbReference type="PANTHER" id="PTHR35460:SF1">
    <property type="entry name" value="TRNA LIGASE 1"/>
    <property type="match status" value="1"/>
</dbReference>
<name>A0A7J7KWU1_9MAGN</name>
<dbReference type="AlphaFoldDB" id="A0A7J7KWU1"/>
<sequence length="192" mass="20803">MVFCSSVVKVTFDFAVKQVLEQLKIVAKGDYATPSSEKRKFGNIVFAAVTLPVKDVKNLLDSLAQKNPKVEGLLKDKDMQNSLKKAHVTLAHKRSHGVPAVASYGAYLQRDVPVGLTALLFSDQSAAFEASVGSVDGEKISSKNQWPHTTIWTGPGVGQREANALPQLYSEGKATRVDINPPVTISGTLEFY</sequence>
<dbReference type="Proteomes" id="UP000541444">
    <property type="component" value="Unassembled WGS sequence"/>
</dbReference>
<organism evidence="1 2">
    <name type="scientific">Kingdonia uniflora</name>
    <dbReference type="NCBI Taxonomy" id="39325"/>
    <lineage>
        <taxon>Eukaryota</taxon>
        <taxon>Viridiplantae</taxon>
        <taxon>Streptophyta</taxon>
        <taxon>Embryophyta</taxon>
        <taxon>Tracheophyta</taxon>
        <taxon>Spermatophyta</taxon>
        <taxon>Magnoliopsida</taxon>
        <taxon>Ranunculales</taxon>
        <taxon>Circaeasteraceae</taxon>
        <taxon>Kingdonia</taxon>
    </lineage>
</organism>
<gene>
    <name evidence="1" type="ORF">GIB67_002125</name>
</gene>
<dbReference type="PANTHER" id="PTHR35460">
    <property type="entry name" value="TRNA LIGASE 1"/>
    <property type="match status" value="1"/>
</dbReference>
<comment type="caution">
    <text evidence="1">The sequence shown here is derived from an EMBL/GenBank/DDBJ whole genome shotgun (WGS) entry which is preliminary data.</text>
</comment>
<evidence type="ECO:0000313" key="2">
    <source>
        <dbReference type="Proteomes" id="UP000541444"/>
    </source>
</evidence>
<evidence type="ECO:0000313" key="1">
    <source>
        <dbReference type="EMBL" id="KAF6134724.1"/>
    </source>
</evidence>
<dbReference type="OrthoDB" id="1912039at2759"/>
<protein>
    <submittedName>
        <fullName evidence="1">Uncharacterized protein</fullName>
    </submittedName>
</protein>
<proteinExistence type="predicted"/>